<dbReference type="SUPFAM" id="SSF56112">
    <property type="entry name" value="Protein kinase-like (PK-like)"/>
    <property type="match status" value="1"/>
</dbReference>
<keyword evidence="7" id="KW-0808">Transferase</keyword>
<name>A0A511JC62_9CELL</name>
<dbReference type="InterPro" id="IPR011009">
    <property type="entry name" value="Kinase-like_dom_sf"/>
</dbReference>
<dbReference type="EMBL" id="BJWG01000009">
    <property type="protein sequence ID" value="GEL95562.1"/>
    <property type="molecule type" value="Genomic_DNA"/>
</dbReference>
<evidence type="ECO:0000256" key="6">
    <source>
        <dbReference type="ARBA" id="ARBA00022600"/>
    </source>
</evidence>
<evidence type="ECO:0000256" key="3">
    <source>
        <dbReference type="ARBA" id="ARBA00011245"/>
    </source>
</evidence>
<accession>A0A511JC62</accession>
<evidence type="ECO:0000256" key="8">
    <source>
        <dbReference type="ARBA" id="ARBA00022741"/>
    </source>
</evidence>
<evidence type="ECO:0000256" key="2">
    <source>
        <dbReference type="ARBA" id="ARBA00006219"/>
    </source>
</evidence>
<feature type="domain" description="Aminoglycoside phosphotransferase" evidence="15">
    <location>
        <begin position="129"/>
        <end position="357"/>
    </location>
</feature>
<evidence type="ECO:0000256" key="9">
    <source>
        <dbReference type="ARBA" id="ARBA00022777"/>
    </source>
</evidence>
<protein>
    <recommendedName>
        <fullName evidence="5">Maltokinase</fullName>
        <ecNumber evidence="4">2.7.1.175</ecNumber>
    </recommendedName>
    <alternativeName>
        <fullName evidence="13">Maltose-1-phosphate synthase</fullName>
    </alternativeName>
</protein>
<evidence type="ECO:0000313" key="18">
    <source>
        <dbReference type="Proteomes" id="UP000321720"/>
    </source>
</evidence>
<keyword evidence="6" id="KW-0321">Glycogen metabolism</keyword>
<evidence type="ECO:0000256" key="14">
    <source>
        <dbReference type="ARBA" id="ARBA00049067"/>
    </source>
</evidence>
<evidence type="ECO:0000256" key="10">
    <source>
        <dbReference type="ARBA" id="ARBA00022840"/>
    </source>
</evidence>
<evidence type="ECO:0000256" key="11">
    <source>
        <dbReference type="ARBA" id="ARBA00023056"/>
    </source>
</evidence>
<dbReference type="Gene3D" id="3.90.1200.10">
    <property type="match status" value="1"/>
</dbReference>
<comment type="caution">
    <text evidence="17">The sequence shown here is derived from an EMBL/GenBank/DDBJ whole genome shotgun (WGS) entry which is preliminary data.</text>
</comment>
<keyword evidence="18" id="KW-1185">Reference proteome</keyword>
<dbReference type="Proteomes" id="UP000321720">
    <property type="component" value="Unassembled WGS sequence"/>
</dbReference>
<keyword evidence="12" id="KW-0119">Carbohydrate metabolism</keyword>
<evidence type="ECO:0000256" key="7">
    <source>
        <dbReference type="ARBA" id="ARBA00022679"/>
    </source>
</evidence>
<evidence type="ECO:0000256" key="12">
    <source>
        <dbReference type="ARBA" id="ARBA00023277"/>
    </source>
</evidence>
<keyword evidence="10" id="KW-0067">ATP-binding</keyword>
<gene>
    <name evidence="17" type="ORF">CCO02nite_22200</name>
</gene>
<evidence type="ECO:0000259" key="15">
    <source>
        <dbReference type="Pfam" id="PF01636"/>
    </source>
</evidence>
<dbReference type="InterPro" id="IPR040999">
    <property type="entry name" value="Mak_N_cap"/>
</dbReference>
<dbReference type="InterPro" id="IPR002575">
    <property type="entry name" value="Aminoglycoside_PTrfase"/>
</dbReference>
<dbReference type="AlphaFoldDB" id="A0A511JC62"/>
<evidence type="ECO:0000256" key="13">
    <source>
        <dbReference type="ARBA" id="ARBA00031251"/>
    </source>
</evidence>
<dbReference type="GO" id="GO:0005978">
    <property type="term" value="P:glycogen biosynthetic process"/>
    <property type="evidence" value="ECO:0007669"/>
    <property type="project" value="UniProtKB-UniPathway"/>
</dbReference>
<evidence type="ECO:0000256" key="4">
    <source>
        <dbReference type="ARBA" id="ARBA00011962"/>
    </source>
</evidence>
<evidence type="ECO:0000259" key="16">
    <source>
        <dbReference type="Pfam" id="PF18085"/>
    </source>
</evidence>
<dbReference type="GO" id="GO:0005524">
    <property type="term" value="F:ATP binding"/>
    <property type="evidence" value="ECO:0007669"/>
    <property type="project" value="UniProtKB-KW"/>
</dbReference>
<dbReference type="UniPathway" id="UPA00164"/>
<reference evidence="17 18" key="1">
    <citation type="submission" date="2019-07" db="EMBL/GenBank/DDBJ databases">
        <title>Whole genome shotgun sequence of Cellulomonas composti NBRC 100758.</title>
        <authorList>
            <person name="Hosoyama A."/>
            <person name="Uohara A."/>
            <person name="Ohji S."/>
            <person name="Ichikawa N."/>
        </authorList>
    </citation>
    <scope>NUCLEOTIDE SEQUENCE [LARGE SCALE GENOMIC DNA]</scope>
    <source>
        <strain evidence="17 18">NBRC 100758</strain>
    </source>
</reference>
<keyword evidence="8" id="KW-0547">Nucleotide-binding</keyword>
<feature type="domain" description="Maltokinase N-terminal cap" evidence="16">
    <location>
        <begin position="22"/>
        <end position="102"/>
    </location>
</feature>
<keyword evidence="11" id="KW-0320">Glycogen biosynthesis</keyword>
<dbReference type="RefSeq" id="WP_146843197.1">
    <property type="nucleotide sequence ID" value="NZ_BJWG01000009.1"/>
</dbReference>
<evidence type="ECO:0000313" key="17">
    <source>
        <dbReference type="EMBL" id="GEL95562.1"/>
    </source>
</evidence>
<proteinExistence type="inferred from homology"/>
<dbReference type="EC" id="2.7.1.175" evidence="4"/>
<comment type="catalytic activity">
    <reaction evidence="14">
        <text>D-maltose + ATP = alpha-maltose 1-phosphate + ADP + H(+)</text>
        <dbReference type="Rhea" id="RHEA:31915"/>
        <dbReference type="ChEBI" id="CHEBI:15378"/>
        <dbReference type="ChEBI" id="CHEBI:17306"/>
        <dbReference type="ChEBI" id="CHEBI:30616"/>
        <dbReference type="ChEBI" id="CHEBI:63576"/>
        <dbReference type="ChEBI" id="CHEBI:456216"/>
        <dbReference type="EC" id="2.7.1.175"/>
    </reaction>
</comment>
<dbReference type="GO" id="GO:0016301">
    <property type="term" value="F:kinase activity"/>
    <property type="evidence" value="ECO:0007669"/>
    <property type="project" value="UniProtKB-KW"/>
</dbReference>
<organism evidence="17 18">
    <name type="scientific">Cellulomonas composti</name>
    <dbReference type="NCBI Taxonomy" id="266130"/>
    <lineage>
        <taxon>Bacteria</taxon>
        <taxon>Bacillati</taxon>
        <taxon>Actinomycetota</taxon>
        <taxon>Actinomycetes</taxon>
        <taxon>Micrococcales</taxon>
        <taxon>Cellulomonadaceae</taxon>
        <taxon>Cellulomonas</taxon>
    </lineage>
</organism>
<dbReference type="Pfam" id="PF18085">
    <property type="entry name" value="Mak_N_cap"/>
    <property type="match status" value="1"/>
</dbReference>
<comment type="pathway">
    <text evidence="1">Glycan biosynthesis; glycogen biosynthesis.</text>
</comment>
<evidence type="ECO:0000256" key="5">
    <source>
        <dbReference type="ARBA" id="ARBA00013882"/>
    </source>
</evidence>
<dbReference type="OrthoDB" id="3787729at2"/>
<keyword evidence="9" id="KW-0418">Kinase</keyword>
<sequence length="437" mass="45488">MLTARAPDQLDERLLALVGPALVARRWFPVKGVAADLVVVGTISLVDPAAAAPAVEVRVLLVRARAGAVDALLQVPLAVLAPGELAPDPLGELDGRTVVDAVAHPAFLRAWLAAATGPGGTAARVPLDEVRPITGEQSNSSVVLGAAGDPDRGILKVVRALQAGANPDIDVPRRLAEVGDDDVPAPRAWLQATWTGPDGAPVVGDLGVVSAFVEGAQDGFELACAMAGRHESFADLARELGAVTARLHDALARVYPTAADDDGPARLAGALHDRFAWALAAVPELEPFRAGVEATCARVAALPSTPPRQRVHGDLHLGQVLRASGRWLVLDFEGEPLAPLEARVRPDLAVRDVAGLLRSFDYAAAVGGLTGEDAAAWTSAARAALHAGYASSSAGSSDEVLVRALELDKTLYEAVYESRNRPTWLPIPLAGLHRLTS</sequence>
<evidence type="ECO:0000256" key="1">
    <source>
        <dbReference type="ARBA" id="ARBA00004964"/>
    </source>
</evidence>
<dbReference type="Pfam" id="PF01636">
    <property type="entry name" value="APH"/>
    <property type="match status" value="1"/>
</dbReference>
<comment type="subunit">
    <text evidence="3">Monomer.</text>
</comment>
<comment type="similarity">
    <text evidence="2">Belongs to the aminoglycoside phosphotransferase family.</text>
</comment>